<dbReference type="CDD" id="cd04077">
    <property type="entry name" value="Peptidases_S8_PCSK9_ProteinaseK_like"/>
    <property type="match status" value="1"/>
</dbReference>
<dbReference type="InterPro" id="IPR037045">
    <property type="entry name" value="S8pro/Inhibitor_I9_sf"/>
</dbReference>
<dbReference type="InterPro" id="IPR050131">
    <property type="entry name" value="Peptidase_S8_subtilisin-like"/>
</dbReference>
<reference evidence="10" key="1">
    <citation type="submission" date="2020-11" db="EMBL/GenBank/DDBJ databases">
        <authorList>
            <consortium name="DOE Joint Genome Institute"/>
            <person name="Ahrendt S."/>
            <person name="Riley R."/>
            <person name="Andreopoulos W."/>
            <person name="Labutti K."/>
            <person name="Pangilinan J."/>
            <person name="Ruiz-Duenas F.J."/>
            <person name="Barrasa J.M."/>
            <person name="Sanchez-Garcia M."/>
            <person name="Camarero S."/>
            <person name="Miyauchi S."/>
            <person name="Serrano A."/>
            <person name="Linde D."/>
            <person name="Babiker R."/>
            <person name="Drula E."/>
            <person name="Ayuso-Fernandez I."/>
            <person name="Pacheco R."/>
            <person name="Padilla G."/>
            <person name="Ferreira P."/>
            <person name="Barriuso J."/>
            <person name="Kellner H."/>
            <person name="Castanera R."/>
            <person name="Alfaro M."/>
            <person name="Ramirez L."/>
            <person name="Pisabarro A.G."/>
            <person name="Kuo A."/>
            <person name="Tritt A."/>
            <person name="Lipzen A."/>
            <person name="He G."/>
            <person name="Yan M."/>
            <person name="Ng V."/>
            <person name="Cullen D."/>
            <person name="Martin F."/>
            <person name="Rosso M.-N."/>
            <person name="Henrissat B."/>
            <person name="Hibbett D."/>
            <person name="Martinez A.T."/>
            <person name="Grigoriev I.V."/>
        </authorList>
    </citation>
    <scope>NUCLEOTIDE SEQUENCE</scope>
    <source>
        <strain evidence="10">CIRM-BRFM 674</strain>
    </source>
</reference>
<evidence type="ECO:0000256" key="5">
    <source>
        <dbReference type="PROSITE-ProRule" id="PRU01240"/>
    </source>
</evidence>
<dbReference type="GO" id="GO:0006508">
    <property type="term" value="P:proteolysis"/>
    <property type="evidence" value="ECO:0007669"/>
    <property type="project" value="UniProtKB-KW"/>
</dbReference>
<dbReference type="Pfam" id="PF05922">
    <property type="entry name" value="Inhibitor_I9"/>
    <property type="match status" value="1"/>
</dbReference>
<dbReference type="InterPro" id="IPR000209">
    <property type="entry name" value="Peptidase_S8/S53_dom"/>
</dbReference>
<evidence type="ECO:0000256" key="4">
    <source>
        <dbReference type="ARBA" id="ARBA00022825"/>
    </source>
</evidence>
<comment type="similarity">
    <text evidence="1 5 6">Belongs to the peptidase S8 family.</text>
</comment>
<keyword evidence="3 5" id="KW-0378">Hydrolase</keyword>
<gene>
    <name evidence="10" type="ORF">BDN70DRAFT_932847</name>
</gene>
<dbReference type="AlphaFoldDB" id="A0A9P5Z0R1"/>
<evidence type="ECO:0000256" key="2">
    <source>
        <dbReference type="ARBA" id="ARBA00022670"/>
    </source>
</evidence>
<dbReference type="PROSITE" id="PS00136">
    <property type="entry name" value="SUBTILASE_ASP"/>
    <property type="match status" value="1"/>
</dbReference>
<dbReference type="PROSITE" id="PS00138">
    <property type="entry name" value="SUBTILASE_SER"/>
    <property type="match status" value="1"/>
</dbReference>
<organism evidence="10 11">
    <name type="scientific">Pholiota conissans</name>
    <dbReference type="NCBI Taxonomy" id="109636"/>
    <lineage>
        <taxon>Eukaryota</taxon>
        <taxon>Fungi</taxon>
        <taxon>Dikarya</taxon>
        <taxon>Basidiomycota</taxon>
        <taxon>Agaricomycotina</taxon>
        <taxon>Agaricomycetes</taxon>
        <taxon>Agaricomycetidae</taxon>
        <taxon>Agaricales</taxon>
        <taxon>Agaricineae</taxon>
        <taxon>Strophariaceae</taxon>
        <taxon>Pholiota</taxon>
    </lineage>
</organism>
<dbReference type="Proteomes" id="UP000807469">
    <property type="component" value="Unassembled WGS sequence"/>
</dbReference>
<dbReference type="InterPro" id="IPR023828">
    <property type="entry name" value="Peptidase_S8_Ser-AS"/>
</dbReference>
<evidence type="ECO:0000256" key="6">
    <source>
        <dbReference type="RuleBase" id="RU003355"/>
    </source>
</evidence>
<evidence type="ECO:0000259" key="8">
    <source>
        <dbReference type="Pfam" id="PF00082"/>
    </source>
</evidence>
<name>A0A9P5Z0R1_9AGAR</name>
<feature type="signal peptide" evidence="7">
    <location>
        <begin position="1"/>
        <end position="20"/>
    </location>
</feature>
<dbReference type="InterPro" id="IPR023827">
    <property type="entry name" value="Peptidase_S8_Asp-AS"/>
</dbReference>
<dbReference type="InterPro" id="IPR010259">
    <property type="entry name" value="S8pro/Inhibitor_I9"/>
</dbReference>
<keyword evidence="11" id="KW-1185">Reference proteome</keyword>
<protein>
    <recommendedName>
        <fullName evidence="12">Serine protease</fullName>
    </recommendedName>
</protein>
<dbReference type="InterPro" id="IPR036852">
    <property type="entry name" value="Peptidase_S8/S53_dom_sf"/>
</dbReference>
<dbReference type="SUPFAM" id="SSF54897">
    <property type="entry name" value="Protease propeptides/inhibitors"/>
    <property type="match status" value="1"/>
</dbReference>
<dbReference type="InterPro" id="IPR034193">
    <property type="entry name" value="PCSK9_ProteinaseK-like"/>
</dbReference>
<dbReference type="InterPro" id="IPR015500">
    <property type="entry name" value="Peptidase_S8_subtilisin-rel"/>
</dbReference>
<feature type="active site" description="Charge relay system" evidence="5">
    <location>
        <position position="175"/>
    </location>
</feature>
<feature type="active site" description="Charge relay system" evidence="5">
    <location>
        <position position="207"/>
    </location>
</feature>
<feature type="domain" description="Peptidase S8/S53" evidence="8">
    <location>
        <begin position="166"/>
        <end position="396"/>
    </location>
</feature>
<dbReference type="SUPFAM" id="SSF52743">
    <property type="entry name" value="Subtilisin-like"/>
    <property type="match status" value="1"/>
</dbReference>
<evidence type="ECO:0000256" key="3">
    <source>
        <dbReference type="ARBA" id="ARBA00022801"/>
    </source>
</evidence>
<keyword evidence="4 5" id="KW-0720">Serine protease</keyword>
<evidence type="ECO:0000313" key="11">
    <source>
        <dbReference type="Proteomes" id="UP000807469"/>
    </source>
</evidence>
<dbReference type="InterPro" id="IPR022398">
    <property type="entry name" value="Peptidase_S8_His-AS"/>
</dbReference>
<dbReference type="PROSITE" id="PS00137">
    <property type="entry name" value="SUBTILASE_HIS"/>
    <property type="match status" value="1"/>
</dbReference>
<dbReference type="GO" id="GO:0004252">
    <property type="term" value="F:serine-type endopeptidase activity"/>
    <property type="evidence" value="ECO:0007669"/>
    <property type="project" value="UniProtKB-UniRule"/>
</dbReference>
<dbReference type="PROSITE" id="PS51892">
    <property type="entry name" value="SUBTILASE"/>
    <property type="match status" value="1"/>
</dbReference>
<dbReference type="FunFam" id="3.40.50.200:FF:000007">
    <property type="entry name" value="Subtilisin-like serine protease"/>
    <property type="match status" value="1"/>
</dbReference>
<dbReference type="PANTHER" id="PTHR43806:SF11">
    <property type="entry name" value="CEREVISIN-RELATED"/>
    <property type="match status" value="1"/>
</dbReference>
<dbReference type="Pfam" id="PF00082">
    <property type="entry name" value="Peptidase_S8"/>
    <property type="match status" value="1"/>
</dbReference>
<evidence type="ECO:0000256" key="1">
    <source>
        <dbReference type="ARBA" id="ARBA00011073"/>
    </source>
</evidence>
<evidence type="ECO:0000256" key="7">
    <source>
        <dbReference type="SAM" id="SignalP"/>
    </source>
</evidence>
<dbReference type="Gene3D" id="3.30.70.80">
    <property type="entry name" value="Peptidase S8 propeptide/proteinase inhibitor I9"/>
    <property type="match status" value="1"/>
</dbReference>
<accession>A0A9P5Z0R1</accession>
<dbReference type="PRINTS" id="PR00723">
    <property type="entry name" value="SUBTILISIN"/>
</dbReference>
<feature type="chain" id="PRO_5040413905" description="Serine protease" evidence="7">
    <location>
        <begin position="21"/>
        <end position="506"/>
    </location>
</feature>
<dbReference type="PANTHER" id="PTHR43806">
    <property type="entry name" value="PEPTIDASE S8"/>
    <property type="match status" value="1"/>
</dbReference>
<keyword evidence="7" id="KW-0732">Signal</keyword>
<keyword evidence="2 5" id="KW-0645">Protease</keyword>
<sequence>MSSLLRWSLLAVAVASSALATPLSTSSNVHIANAPLSIAPLVAAEHPHGSINNSYIVMLKDDIPAALMQSHMNFLQAAHAANPLLDDVSGVQQIYDGHVTGYAGKFTEQVVEQIRRLPEVAFVEKDQIVRALDTQKGAPWGLARISHRPKLTFATFTKYVFNPRGGDGVDVYVVDTGINVEHVEFEGRASWGKTIPQNDVDDDGNGHGTHCAGTIASRKYGVAKLANVIAVKVLGSNGSGSMSDVVGGVVWAANQAKAKAEAAAAELAKTGKTAHKGSVANMSLGGGKSQALDSAVDKAVKSGLHFAVAAGNDNRDACSYSPAASELAVTVGASTLGDERAYFSNHGECVDVFAPGLNILSTYKGSKTATSTLSGTSMASPHTAGLLAYLLSIYPSKDFDPSFDADDNLVSLQSTRILSSPFSMSSSPSSLYAMVHSSLPSFVTNFLPSPHFLDIVLKNDDSVAPIPRTLTPTQLKKALIALSSEGLLSELPAKTVNKLIFNNATA</sequence>
<evidence type="ECO:0000313" key="10">
    <source>
        <dbReference type="EMBL" id="KAF9479087.1"/>
    </source>
</evidence>
<dbReference type="EMBL" id="MU155220">
    <property type="protein sequence ID" value="KAF9479087.1"/>
    <property type="molecule type" value="Genomic_DNA"/>
</dbReference>
<dbReference type="GO" id="GO:0005615">
    <property type="term" value="C:extracellular space"/>
    <property type="evidence" value="ECO:0007669"/>
    <property type="project" value="TreeGrafter"/>
</dbReference>
<dbReference type="OrthoDB" id="206201at2759"/>
<evidence type="ECO:0008006" key="12">
    <source>
        <dbReference type="Google" id="ProtNLM"/>
    </source>
</evidence>
<feature type="active site" description="Charge relay system" evidence="5">
    <location>
        <position position="377"/>
    </location>
</feature>
<comment type="caution">
    <text evidence="10">The sequence shown here is derived from an EMBL/GenBank/DDBJ whole genome shotgun (WGS) entry which is preliminary data.</text>
</comment>
<feature type="domain" description="Inhibitor I9" evidence="9">
    <location>
        <begin position="54"/>
        <end position="130"/>
    </location>
</feature>
<dbReference type="Gene3D" id="3.40.50.200">
    <property type="entry name" value="Peptidase S8/S53 domain"/>
    <property type="match status" value="1"/>
</dbReference>
<proteinExistence type="inferred from homology"/>
<evidence type="ECO:0000259" key="9">
    <source>
        <dbReference type="Pfam" id="PF05922"/>
    </source>
</evidence>